<comment type="caution">
    <text evidence="1">The sequence shown here is derived from an EMBL/GenBank/DDBJ whole genome shotgun (WGS) entry which is preliminary data.</text>
</comment>
<keyword evidence="2" id="KW-1185">Reference proteome</keyword>
<dbReference type="EMBL" id="CYZR01000012">
    <property type="protein sequence ID" value="CUO23351.1"/>
    <property type="molecule type" value="Genomic_DNA"/>
</dbReference>
<sequence>MITKHRITISFKESELELFLHVKAKRNFSDYVKDLIEEDMRKESKKTEENV</sequence>
<dbReference type="Proteomes" id="UP000095488">
    <property type="component" value="Unassembled WGS sequence"/>
</dbReference>
<accession>A0ABM9USV0</accession>
<protein>
    <submittedName>
        <fullName evidence="1">Uncharacterized protein</fullName>
    </submittedName>
</protein>
<evidence type="ECO:0000313" key="2">
    <source>
        <dbReference type="Proteomes" id="UP000095488"/>
    </source>
</evidence>
<proteinExistence type="predicted"/>
<name>A0ABM9USV0_SARVE</name>
<evidence type="ECO:0000313" key="1">
    <source>
        <dbReference type="EMBL" id="CUO23351.1"/>
    </source>
</evidence>
<organism evidence="1 2">
    <name type="scientific">Sarcina ventriculi</name>
    <name type="common">Clostridium ventriculi</name>
    <dbReference type="NCBI Taxonomy" id="1267"/>
    <lineage>
        <taxon>Bacteria</taxon>
        <taxon>Bacillati</taxon>
        <taxon>Bacillota</taxon>
        <taxon>Clostridia</taxon>
        <taxon>Eubacteriales</taxon>
        <taxon>Clostridiaceae</taxon>
        <taxon>Sarcina</taxon>
    </lineage>
</organism>
<dbReference type="RefSeq" id="WP_156304294.1">
    <property type="nucleotide sequence ID" value="NZ_CABIXL010000012.1"/>
</dbReference>
<gene>
    <name evidence="1" type="ORF">ERS852473_02260</name>
</gene>
<reference evidence="1 2" key="1">
    <citation type="submission" date="2015-09" db="EMBL/GenBank/DDBJ databases">
        <authorList>
            <consortium name="Pathogen Informatics"/>
        </authorList>
    </citation>
    <scope>NUCLEOTIDE SEQUENCE [LARGE SCALE GENOMIC DNA]</scope>
    <source>
        <strain evidence="1 2">2789STDY5834858</strain>
    </source>
</reference>